<name>A0ACB7YGF9_9ERIC</name>
<organism evidence="1 2">
    <name type="scientific">Vaccinium darrowii</name>
    <dbReference type="NCBI Taxonomy" id="229202"/>
    <lineage>
        <taxon>Eukaryota</taxon>
        <taxon>Viridiplantae</taxon>
        <taxon>Streptophyta</taxon>
        <taxon>Embryophyta</taxon>
        <taxon>Tracheophyta</taxon>
        <taxon>Spermatophyta</taxon>
        <taxon>Magnoliopsida</taxon>
        <taxon>eudicotyledons</taxon>
        <taxon>Gunneridae</taxon>
        <taxon>Pentapetalae</taxon>
        <taxon>asterids</taxon>
        <taxon>Ericales</taxon>
        <taxon>Ericaceae</taxon>
        <taxon>Vaccinioideae</taxon>
        <taxon>Vaccinieae</taxon>
        <taxon>Vaccinium</taxon>
    </lineage>
</organism>
<reference evidence="1 2" key="1">
    <citation type="journal article" date="2021" name="Hortic Res">
        <title>High-quality reference genome and annotation aids understanding of berry development for evergreen blueberry (Vaccinium darrowii).</title>
        <authorList>
            <person name="Yu J."/>
            <person name="Hulse-Kemp A.M."/>
            <person name="Babiker E."/>
            <person name="Staton M."/>
        </authorList>
    </citation>
    <scope>NUCLEOTIDE SEQUENCE [LARGE SCALE GENOMIC DNA]</scope>
    <source>
        <strain evidence="2">cv. NJ 8807/NJ 8810</strain>
        <tissue evidence="1">Young leaf</tissue>
    </source>
</reference>
<accession>A0ACB7YGF9</accession>
<dbReference type="EMBL" id="CM037158">
    <property type="protein sequence ID" value="KAH7852716.1"/>
    <property type="molecule type" value="Genomic_DNA"/>
</dbReference>
<sequence>MHHQALQLVRYLIQEMTTSYELNAYDSPISDAIVKAAELGIHEVVEEIVELVPKLVWARDSKNLSIFQVAVIQRHENIFNLIYQMTDHKHSVTTDIDEFGNNILHLAGRLAPPHKLNLVPGAALQMQRELQWFKEMKHFVRPSHIERPNNAKETPAMVFTREHKDLVVAGGKWVKNTASSCTISAALIVTVVFAAILIVPGGNDSKGLPIFSKEIPFLIFLISDALSLFTSTTSLLLFLSILTSRYSEGDFLHVLPKRLMLGLVTLFFSITTMLVAFSFSLYFVLGHKKAWILFPVVAVACFPITSFVSLQFPLLVDLISSMYGSGIFGKQSDRQFY</sequence>
<evidence type="ECO:0000313" key="2">
    <source>
        <dbReference type="Proteomes" id="UP000828048"/>
    </source>
</evidence>
<keyword evidence="2" id="KW-1185">Reference proteome</keyword>
<protein>
    <submittedName>
        <fullName evidence="1">Uncharacterized protein</fullName>
    </submittedName>
</protein>
<proteinExistence type="predicted"/>
<comment type="caution">
    <text evidence="1">The sequence shown here is derived from an EMBL/GenBank/DDBJ whole genome shotgun (WGS) entry which is preliminary data.</text>
</comment>
<evidence type="ECO:0000313" key="1">
    <source>
        <dbReference type="EMBL" id="KAH7852716.1"/>
    </source>
</evidence>
<gene>
    <name evidence="1" type="ORF">Vadar_028296</name>
</gene>
<dbReference type="Proteomes" id="UP000828048">
    <property type="component" value="Chromosome 8"/>
</dbReference>